<evidence type="ECO:0000256" key="1">
    <source>
        <dbReference type="ARBA" id="ARBA00004127"/>
    </source>
</evidence>
<accession>A0ABD5NPU4</accession>
<feature type="domain" description="PDZ" evidence="6">
    <location>
        <begin position="215"/>
        <end position="286"/>
    </location>
</feature>
<dbReference type="AlphaFoldDB" id="A0ABD5NPU4"/>
<dbReference type="InterPro" id="IPR001193">
    <property type="entry name" value="MBTPS2"/>
</dbReference>
<dbReference type="InterPro" id="IPR036034">
    <property type="entry name" value="PDZ_sf"/>
</dbReference>
<dbReference type="GeneID" id="73901825"/>
<keyword evidence="7" id="KW-0378">Hydrolase</keyword>
<reference evidence="7 8" key="1">
    <citation type="journal article" date="2019" name="Int. J. Syst. Evol. Microbiol.">
        <title>The Global Catalogue of Microorganisms (GCM) 10K type strain sequencing project: providing services to taxonomists for standard genome sequencing and annotation.</title>
        <authorList>
            <consortium name="The Broad Institute Genomics Platform"/>
            <consortium name="The Broad Institute Genome Sequencing Center for Infectious Disease"/>
            <person name="Wu L."/>
            <person name="Ma J."/>
        </authorList>
    </citation>
    <scope>NUCLEOTIDE SEQUENCE [LARGE SCALE GENOMIC DNA]</scope>
    <source>
        <strain evidence="7 8">IBRC-M 10256</strain>
    </source>
</reference>
<feature type="transmembrane region" description="Helical" evidence="5">
    <location>
        <begin position="197"/>
        <end position="220"/>
    </location>
</feature>
<dbReference type="GO" id="GO:0012505">
    <property type="term" value="C:endomembrane system"/>
    <property type="evidence" value="ECO:0007669"/>
    <property type="project" value="UniProtKB-SubCell"/>
</dbReference>
<dbReference type="GO" id="GO:0008233">
    <property type="term" value="F:peptidase activity"/>
    <property type="evidence" value="ECO:0007669"/>
    <property type="project" value="UniProtKB-KW"/>
</dbReference>
<dbReference type="PANTHER" id="PTHR13325">
    <property type="entry name" value="PROTEASE M50 MEMBRANE-BOUND TRANSCRIPTION FACTOR SITE 2 PROTEASE"/>
    <property type="match status" value="1"/>
</dbReference>
<evidence type="ECO:0000313" key="7">
    <source>
        <dbReference type="EMBL" id="MFC3958890.1"/>
    </source>
</evidence>
<keyword evidence="4 5" id="KW-0472">Membrane</keyword>
<dbReference type="PANTHER" id="PTHR13325:SF3">
    <property type="entry name" value="MEMBRANE-BOUND TRANSCRIPTION FACTOR SITE-2 PROTEASE"/>
    <property type="match status" value="1"/>
</dbReference>
<proteinExistence type="predicted"/>
<evidence type="ECO:0000259" key="6">
    <source>
        <dbReference type="SMART" id="SM00228"/>
    </source>
</evidence>
<evidence type="ECO:0000256" key="4">
    <source>
        <dbReference type="ARBA" id="ARBA00023136"/>
    </source>
</evidence>
<dbReference type="SUPFAM" id="SSF50156">
    <property type="entry name" value="PDZ domain-like"/>
    <property type="match status" value="1"/>
</dbReference>
<evidence type="ECO:0000256" key="3">
    <source>
        <dbReference type="ARBA" id="ARBA00022989"/>
    </source>
</evidence>
<organism evidence="7 8">
    <name type="scientific">Halovivax cerinus</name>
    <dbReference type="NCBI Taxonomy" id="1487865"/>
    <lineage>
        <taxon>Archaea</taxon>
        <taxon>Methanobacteriati</taxon>
        <taxon>Methanobacteriota</taxon>
        <taxon>Stenosarchaea group</taxon>
        <taxon>Halobacteria</taxon>
        <taxon>Halobacteriales</taxon>
        <taxon>Natrialbaceae</taxon>
        <taxon>Halovivax</taxon>
    </lineage>
</organism>
<keyword evidence="2 5" id="KW-0812">Transmembrane</keyword>
<dbReference type="InterPro" id="IPR008915">
    <property type="entry name" value="Peptidase_M50"/>
</dbReference>
<dbReference type="CDD" id="cd06159">
    <property type="entry name" value="S2P-M50_PDZ_Arch"/>
    <property type="match status" value="1"/>
</dbReference>
<keyword evidence="8" id="KW-1185">Reference proteome</keyword>
<keyword evidence="7" id="KW-0645">Protease</keyword>
<feature type="transmembrane region" description="Helical" evidence="5">
    <location>
        <begin position="127"/>
        <end position="146"/>
    </location>
</feature>
<feature type="transmembrane region" description="Helical" evidence="5">
    <location>
        <begin position="80"/>
        <end position="107"/>
    </location>
</feature>
<dbReference type="Gene3D" id="2.30.42.10">
    <property type="match status" value="1"/>
</dbReference>
<dbReference type="EMBL" id="JBHSAQ010000009">
    <property type="protein sequence ID" value="MFC3958890.1"/>
    <property type="molecule type" value="Genomic_DNA"/>
</dbReference>
<dbReference type="SMART" id="SM00228">
    <property type="entry name" value="PDZ"/>
    <property type="match status" value="1"/>
</dbReference>
<comment type="caution">
    <text evidence="7">The sequence shown here is derived from an EMBL/GenBank/DDBJ whole genome shotgun (WGS) entry which is preliminary data.</text>
</comment>
<keyword evidence="3 5" id="KW-1133">Transmembrane helix</keyword>
<sequence length="603" mass="63438">MDDALSAGLVPELFGSTLVTWVVIGVGLYWAGLLAMKRRDLLPEWVSTQGPILTLHTKRGRDLLDRLATPKRFWRAWSNFGVGIALVVMVAMFVFLLLSAISSLLAPEPTGIQQPRNVLVIPGVNDFLPLSATPGIVVGLFVGLVVHEGGHGLLCRVEDIDIDSMGVALLAVLPIGAFVQPDEESSKAASRGGQTRMFAAGVTNNLAVTILAFLALFWLVGTAVAVAPGAAIGGVVDNSAAADADLDQYDRITHVDGQPIENNREFADVLDATGAGTITLTIDGERDVPVHRTPIVFSTLPDGPTGLELHDQILSVDGTAVSTREDLVDAVGDAERVAVETESADGTRETREIPVGASMQVLEGSSLADAGAPVDSFLVVTTADGQRIHDGSDLETLIREHDGETLALSGYADGERVTYEVAVDADAEQYGPAVHDGISGMQVNDVGVQLYPAETFHSALGGDSPGGFGPLGETFFGKVFITLMLPIMAIAGLQSNFAGFAGGVENVYELQGSLSALGEPVVFGVANLLFWTGWINLNLAFFNCIPAFPLDGGHILRTSTETVLARLPGVDATRGMVRVVTTMVGVTMLASFLVMIFAPTLLA</sequence>
<feature type="transmembrane region" description="Helical" evidence="5">
    <location>
        <begin position="13"/>
        <end position="35"/>
    </location>
</feature>
<evidence type="ECO:0000313" key="8">
    <source>
        <dbReference type="Proteomes" id="UP001595846"/>
    </source>
</evidence>
<comment type="subcellular location">
    <subcellularLocation>
        <location evidence="1">Endomembrane system</location>
        <topology evidence="1">Multi-pass membrane protein</topology>
    </subcellularLocation>
</comment>
<gene>
    <name evidence="7" type="ORF">ACFOUR_10995</name>
</gene>
<dbReference type="Pfam" id="PF02163">
    <property type="entry name" value="Peptidase_M50"/>
    <property type="match status" value="1"/>
</dbReference>
<name>A0ABD5NPU4_9EURY</name>
<dbReference type="GO" id="GO:0006508">
    <property type="term" value="P:proteolysis"/>
    <property type="evidence" value="ECO:0007669"/>
    <property type="project" value="UniProtKB-KW"/>
</dbReference>
<evidence type="ECO:0000256" key="2">
    <source>
        <dbReference type="ARBA" id="ARBA00022692"/>
    </source>
</evidence>
<protein>
    <submittedName>
        <fullName evidence="7">Site-2 protease family protein</fullName>
    </submittedName>
</protein>
<feature type="transmembrane region" description="Helical" evidence="5">
    <location>
        <begin position="583"/>
        <end position="602"/>
    </location>
</feature>
<dbReference type="InterPro" id="IPR001478">
    <property type="entry name" value="PDZ"/>
</dbReference>
<evidence type="ECO:0000256" key="5">
    <source>
        <dbReference type="SAM" id="Phobius"/>
    </source>
</evidence>
<dbReference type="RefSeq" id="WP_256532722.1">
    <property type="nucleotide sequence ID" value="NZ_CP101824.1"/>
</dbReference>
<dbReference type="Proteomes" id="UP001595846">
    <property type="component" value="Unassembled WGS sequence"/>
</dbReference>